<sequence>MGIGLQYLIEQLPAGVFVTGFDSRNGLFESV</sequence>
<keyword evidence="2" id="KW-1185">Reference proteome</keyword>
<evidence type="ECO:0000313" key="1">
    <source>
        <dbReference type="EMBL" id="AEP13443.1"/>
    </source>
</evidence>
<dbReference type="KEGG" id="ctm:Cabther_B0442"/>
<name>G2LLG8_CHLTF</name>
<reference evidence="1 2" key="1">
    <citation type="journal article" date="2012" name="Environ. Microbiol.">
        <title>Complete genome of Candidatus Chloracidobacterium thermophilum, a chlorophyll-based photoheterotroph belonging to the phylum Acidobacteria.</title>
        <authorList>
            <person name="Garcia Costas A.M."/>
            <person name="Liu Z."/>
            <person name="Tomsho L.P."/>
            <person name="Schuster S.C."/>
            <person name="Ward D.M."/>
            <person name="Bryant D.A."/>
        </authorList>
    </citation>
    <scope>NUCLEOTIDE SEQUENCE [LARGE SCALE GENOMIC DNA]</scope>
    <source>
        <strain evidence="1 2">B</strain>
    </source>
</reference>
<dbReference type="HOGENOM" id="CLU_3395795_0_0_0"/>
<evidence type="ECO:0000313" key="2">
    <source>
        <dbReference type="Proteomes" id="UP000006791"/>
    </source>
</evidence>
<organism evidence="1 2">
    <name type="scientific">Chloracidobacterium thermophilum (strain B)</name>
    <dbReference type="NCBI Taxonomy" id="981222"/>
    <lineage>
        <taxon>Bacteria</taxon>
        <taxon>Pseudomonadati</taxon>
        <taxon>Acidobacteriota</taxon>
        <taxon>Terriglobia</taxon>
        <taxon>Terriglobales</taxon>
        <taxon>Acidobacteriaceae</taxon>
        <taxon>Chloracidobacterium</taxon>
    </lineage>
</organism>
<proteinExistence type="predicted"/>
<protein>
    <submittedName>
        <fullName evidence="1">Uncharacterized protein</fullName>
    </submittedName>
</protein>
<dbReference type="AlphaFoldDB" id="G2LLG8"/>
<accession>G2LLG8</accession>
<gene>
    <name evidence="1" type="ordered locus">Cabther_B0442</name>
</gene>
<dbReference type="EMBL" id="CP002515">
    <property type="protein sequence ID" value="AEP13443.1"/>
    <property type="molecule type" value="Genomic_DNA"/>
</dbReference>
<dbReference type="Proteomes" id="UP000006791">
    <property type="component" value="Chromosome 2"/>
</dbReference>